<dbReference type="PANTHER" id="PTHR33823">
    <property type="entry name" value="RNA POLYMERASE-BINDING TRANSCRIPTION FACTOR DKSA-RELATED"/>
    <property type="match status" value="1"/>
</dbReference>
<dbReference type="PROSITE" id="PS51128">
    <property type="entry name" value="ZF_DKSA_2"/>
    <property type="match status" value="1"/>
</dbReference>
<dbReference type="InterPro" id="IPR000962">
    <property type="entry name" value="Znf_DskA_TraR"/>
</dbReference>
<dbReference type="RefSeq" id="WP_074829931.1">
    <property type="nucleotide sequence ID" value="NZ_DAMAAI010000024.1"/>
</dbReference>
<keyword evidence="3" id="KW-0862">Zinc</keyword>
<sequence>MTMLTKEQLLAMPESEYMSADQLRYFEDVLRNQLTEITMRMAEATQLIRQRSESTDSADVATDEETRQINMRQAEHGRIQCRRINAALERIKTQEYGWCEITGEAIGLKRLLLNPTAELSIEAQIQREALEKHMARSLA</sequence>
<dbReference type="Proteomes" id="UP000250443">
    <property type="component" value="Unassembled WGS sequence"/>
</dbReference>
<evidence type="ECO:0000313" key="8">
    <source>
        <dbReference type="Proteomes" id="UP000250443"/>
    </source>
</evidence>
<evidence type="ECO:0000313" key="7">
    <source>
        <dbReference type="EMBL" id="SPZ05258.1"/>
    </source>
</evidence>
<keyword evidence="1" id="KW-0479">Metal-binding</keyword>
<accession>A0A2X2CCK2</accession>
<dbReference type="InterPro" id="IPR048489">
    <property type="entry name" value="DksA_N"/>
</dbReference>
<dbReference type="InterPro" id="IPR037187">
    <property type="entry name" value="DnaK_N"/>
</dbReference>
<organism evidence="7 8">
    <name type="scientific">Pseudomonas luteola</name>
    <dbReference type="NCBI Taxonomy" id="47886"/>
    <lineage>
        <taxon>Bacteria</taxon>
        <taxon>Pseudomonadati</taxon>
        <taxon>Pseudomonadota</taxon>
        <taxon>Gammaproteobacteria</taxon>
        <taxon>Pseudomonadales</taxon>
        <taxon>Pseudomonadaceae</taxon>
        <taxon>Pseudomonas</taxon>
    </lineage>
</organism>
<feature type="zinc finger region" description="dksA C4-type" evidence="4">
    <location>
        <begin position="99"/>
        <end position="123"/>
    </location>
</feature>
<reference evidence="7 8" key="1">
    <citation type="submission" date="2018-06" db="EMBL/GenBank/DDBJ databases">
        <authorList>
            <consortium name="Pathogen Informatics"/>
            <person name="Doyle S."/>
        </authorList>
    </citation>
    <scope>NUCLEOTIDE SEQUENCE [LARGE SCALE GENOMIC DNA]</scope>
    <source>
        <strain evidence="7 8">NCTC11842</strain>
    </source>
</reference>
<dbReference type="Pfam" id="PF21157">
    <property type="entry name" value="DksA_N"/>
    <property type="match status" value="1"/>
</dbReference>
<dbReference type="Gene3D" id="1.20.120.910">
    <property type="entry name" value="DksA, coiled-coil domain"/>
    <property type="match status" value="1"/>
</dbReference>
<evidence type="ECO:0000259" key="5">
    <source>
        <dbReference type="Pfam" id="PF01258"/>
    </source>
</evidence>
<evidence type="ECO:0000259" key="6">
    <source>
        <dbReference type="Pfam" id="PF21157"/>
    </source>
</evidence>
<gene>
    <name evidence="7" type="primary">dksA3</name>
    <name evidence="7" type="ORF">NCTC11842_01678</name>
</gene>
<proteinExistence type="predicted"/>
<dbReference type="PROSITE" id="PS01102">
    <property type="entry name" value="ZF_DKSA_1"/>
    <property type="match status" value="1"/>
</dbReference>
<keyword evidence="2" id="KW-0863">Zinc-finger</keyword>
<evidence type="ECO:0000256" key="1">
    <source>
        <dbReference type="ARBA" id="ARBA00022723"/>
    </source>
</evidence>
<evidence type="ECO:0000256" key="3">
    <source>
        <dbReference type="ARBA" id="ARBA00022833"/>
    </source>
</evidence>
<feature type="domain" description="DnaK suppressor protein DksA N-terminal" evidence="6">
    <location>
        <begin position="22"/>
        <end position="91"/>
    </location>
</feature>
<feature type="domain" description="Zinc finger DksA/TraR C4-type" evidence="5">
    <location>
        <begin position="95"/>
        <end position="128"/>
    </location>
</feature>
<dbReference type="EMBL" id="UAUF01000010">
    <property type="protein sequence ID" value="SPZ05258.1"/>
    <property type="molecule type" value="Genomic_DNA"/>
</dbReference>
<protein>
    <submittedName>
        <fullName evidence="7">Putative transcription factor DksA3</fullName>
    </submittedName>
</protein>
<evidence type="ECO:0000256" key="2">
    <source>
        <dbReference type="ARBA" id="ARBA00022771"/>
    </source>
</evidence>
<dbReference type="SUPFAM" id="SSF109635">
    <property type="entry name" value="DnaK suppressor protein DksA, alpha-hairpin domain"/>
    <property type="match status" value="1"/>
</dbReference>
<dbReference type="PANTHER" id="PTHR33823:SF2">
    <property type="entry name" value="RNA POLYMERASE-BINDING TRANSCRIPTION FACTOR DKSA"/>
    <property type="match status" value="1"/>
</dbReference>
<dbReference type="AlphaFoldDB" id="A0A2X2CCK2"/>
<dbReference type="GeneID" id="300269324"/>
<evidence type="ECO:0000256" key="4">
    <source>
        <dbReference type="PROSITE-ProRule" id="PRU00510"/>
    </source>
</evidence>
<dbReference type="SUPFAM" id="SSF57716">
    <property type="entry name" value="Glucocorticoid receptor-like (DNA-binding domain)"/>
    <property type="match status" value="1"/>
</dbReference>
<dbReference type="Pfam" id="PF01258">
    <property type="entry name" value="zf-dskA_traR"/>
    <property type="match status" value="1"/>
</dbReference>
<name>A0A2X2CCK2_PSELU</name>
<dbReference type="InterPro" id="IPR020458">
    <property type="entry name" value="Znf_DskA_TraR_CS"/>
</dbReference>
<dbReference type="GO" id="GO:0008270">
    <property type="term" value="F:zinc ion binding"/>
    <property type="evidence" value="ECO:0007669"/>
    <property type="project" value="UniProtKB-KW"/>
</dbReference>